<protein>
    <submittedName>
        <fullName evidence="1">Uncharacterized protein</fullName>
    </submittedName>
</protein>
<reference evidence="1" key="1">
    <citation type="journal article" date="2015" name="Nature">
        <title>Complex archaea that bridge the gap between prokaryotes and eukaryotes.</title>
        <authorList>
            <person name="Spang A."/>
            <person name="Saw J.H."/>
            <person name="Jorgensen S.L."/>
            <person name="Zaremba-Niedzwiedzka K."/>
            <person name="Martijn J."/>
            <person name="Lind A.E."/>
            <person name="van Eijk R."/>
            <person name="Schleper C."/>
            <person name="Guy L."/>
            <person name="Ettema T.J."/>
        </authorList>
    </citation>
    <scope>NUCLEOTIDE SEQUENCE</scope>
</reference>
<organism evidence="1">
    <name type="scientific">marine sediment metagenome</name>
    <dbReference type="NCBI Taxonomy" id="412755"/>
    <lineage>
        <taxon>unclassified sequences</taxon>
        <taxon>metagenomes</taxon>
        <taxon>ecological metagenomes</taxon>
    </lineage>
</organism>
<comment type="caution">
    <text evidence="1">The sequence shown here is derived from an EMBL/GenBank/DDBJ whole genome shotgun (WGS) entry which is preliminary data.</text>
</comment>
<dbReference type="AlphaFoldDB" id="A0A0F9L952"/>
<sequence>MAIVVDPDDLDRNQVIYGTEDQKISLYPVGAVVTGAY</sequence>
<evidence type="ECO:0000313" key="1">
    <source>
        <dbReference type="EMBL" id="KKM24010.1"/>
    </source>
</evidence>
<proteinExistence type="predicted"/>
<dbReference type="EMBL" id="LAZR01013011">
    <property type="protein sequence ID" value="KKM24010.1"/>
    <property type="molecule type" value="Genomic_DNA"/>
</dbReference>
<gene>
    <name evidence="1" type="ORF">LCGC14_1609390</name>
</gene>
<name>A0A0F9L952_9ZZZZ</name>
<feature type="non-terminal residue" evidence="1">
    <location>
        <position position="37"/>
    </location>
</feature>
<accession>A0A0F9L952</accession>